<keyword evidence="2" id="KW-1185">Reference proteome</keyword>
<dbReference type="Gene3D" id="1.10.287.1060">
    <property type="entry name" value="ESAT-6-like"/>
    <property type="match status" value="1"/>
</dbReference>
<accession>A0A5N8V9X5</accession>
<dbReference type="InterPro" id="IPR036689">
    <property type="entry name" value="ESAT-6-like_sf"/>
</dbReference>
<protein>
    <recommendedName>
        <fullName evidence="3">ESAT-6-like protein</fullName>
    </recommendedName>
</protein>
<reference evidence="1 2" key="1">
    <citation type="submission" date="2019-07" db="EMBL/GenBank/DDBJ databases">
        <title>New species of Amycolatopsis and Streptomyces.</title>
        <authorList>
            <person name="Duangmal K."/>
            <person name="Teo W.F.A."/>
            <person name="Lipun K."/>
        </authorList>
    </citation>
    <scope>NUCLEOTIDE SEQUENCE [LARGE SCALE GENOMIC DNA]</scope>
    <source>
        <strain evidence="1 2">NBRC 109810</strain>
    </source>
</reference>
<dbReference type="Pfam" id="PF06013">
    <property type="entry name" value="WXG100"/>
    <property type="match status" value="1"/>
</dbReference>
<dbReference type="OrthoDB" id="4227840at2"/>
<comment type="caution">
    <text evidence="1">The sequence shown here is derived from an EMBL/GenBank/DDBJ whole genome shotgun (WGS) entry which is preliminary data.</text>
</comment>
<dbReference type="Proteomes" id="UP000325849">
    <property type="component" value="Unassembled WGS sequence"/>
</dbReference>
<name>A0A5N8V9X5_9ACTN</name>
<sequence>MATMTVEEFRVALGDLGRAIGVVRGESEHISGLINQIQSQFEAAHSSWKSPAASTLHTISAWFTDASRDLESLLQEMARRMQTAYDNYATAEIANTHNSGG</sequence>
<dbReference type="AlphaFoldDB" id="A0A5N8V9X5"/>
<proteinExistence type="predicted"/>
<gene>
    <name evidence="1" type="ORF">FNH09_05330</name>
</gene>
<evidence type="ECO:0000313" key="1">
    <source>
        <dbReference type="EMBL" id="MPY30755.1"/>
    </source>
</evidence>
<organism evidence="1 2">
    <name type="scientific">Streptomyces adustus</name>
    <dbReference type="NCBI Taxonomy" id="1609272"/>
    <lineage>
        <taxon>Bacteria</taxon>
        <taxon>Bacillati</taxon>
        <taxon>Actinomycetota</taxon>
        <taxon>Actinomycetes</taxon>
        <taxon>Kitasatosporales</taxon>
        <taxon>Streptomycetaceae</taxon>
        <taxon>Streptomyces</taxon>
    </lineage>
</organism>
<evidence type="ECO:0008006" key="3">
    <source>
        <dbReference type="Google" id="ProtNLM"/>
    </source>
</evidence>
<dbReference type="EMBL" id="VJZD01000013">
    <property type="protein sequence ID" value="MPY30755.1"/>
    <property type="molecule type" value="Genomic_DNA"/>
</dbReference>
<dbReference type="InterPro" id="IPR010310">
    <property type="entry name" value="T7SS_ESAT-6-like"/>
</dbReference>
<evidence type="ECO:0000313" key="2">
    <source>
        <dbReference type="Proteomes" id="UP000325849"/>
    </source>
</evidence>
<dbReference type="SUPFAM" id="SSF140453">
    <property type="entry name" value="EsxAB dimer-like"/>
    <property type="match status" value="1"/>
</dbReference>